<evidence type="ECO:0000313" key="1">
    <source>
        <dbReference type="EMBL" id="KAE9621217.1"/>
    </source>
</evidence>
<dbReference type="Proteomes" id="UP000447434">
    <property type="component" value="Chromosome 1"/>
</dbReference>
<gene>
    <name evidence="1" type="ORF">Lalb_Chr01g0011301</name>
</gene>
<comment type="caution">
    <text evidence="1">The sequence shown here is derived from an EMBL/GenBank/DDBJ whole genome shotgun (WGS) entry which is preliminary data.</text>
</comment>
<dbReference type="EMBL" id="WOCE01000001">
    <property type="protein sequence ID" value="KAE9621217.1"/>
    <property type="molecule type" value="Genomic_DNA"/>
</dbReference>
<evidence type="ECO:0000313" key="2">
    <source>
        <dbReference type="Proteomes" id="UP000447434"/>
    </source>
</evidence>
<reference evidence="2" key="1">
    <citation type="journal article" date="2020" name="Nat. Commun.">
        <title>Genome sequence of the cluster root forming white lupin.</title>
        <authorList>
            <person name="Hufnagel B."/>
            <person name="Marques A."/>
            <person name="Soriano A."/>
            <person name="Marques L."/>
            <person name="Divol F."/>
            <person name="Doumas P."/>
            <person name="Sallet E."/>
            <person name="Mancinotti D."/>
            <person name="Carrere S."/>
            <person name="Marande W."/>
            <person name="Arribat S."/>
            <person name="Keller J."/>
            <person name="Huneau C."/>
            <person name="Blein T."/>
            <person name="Aime D."/>
            <person name="Laguerre M."/>
            <person name="Taylor J."/>
            <person name="Schubert V."/>
            <person name="Nelson M."/>
            <person name="Geu-Flores F."/>
            <person name="Crespi M."/>
            <person name="Gallardo-Guerrero K."/>
            <person name="Delaux P.-M."/>
            <person name="Salse J."/>
            <person name="Berges H."/>
            <person name="Guyot R."/>
            <person name="Gouzy J."/>
            <person name="Peret B."/>
        </authorList>
    </citation>
    <scope>NUCLEOTIDE SEQUENCE [LARGE SCALE GENOMIC DNA]</scope>
    <source>
        <strain evidence="2">cv. Amiga</strain>
    </source>
</reference>
<name>A0A6A4R573_LUPAL</name>
<proteinExistence type="predicted"/>
<sequence>MSSVFLPTCRIYQDVINEDYYKRVWIRMENPIHILHKNCRGVSYTKRHHQIFIVSVPCPKSSLRNIFCPYTQLMIT</sequence>
<protein>
    <submittedName>
        <fullName evidence="1">Uncharacterized protein</fullName>
    </submittedName>
</protein>
<dbReference type="AlphaFoldDB" id="A0A6A4R573"/>
<keyword evidence="2" id="KW-1185">Reference proteome</keyword>
<organism evidence="1 2">
    <name type="scientific">Lupinus albus</name>
    <name type="common">White lupine</name>
    <name type="synonym">Lupinus termis</name>
    <dbReference type="NCBI Taxonomy" id="3870"/>
    <lineage>
        <taxon>Eukaryota</taxon>
        <taxon>Viridiplantae</taxon>
        <taxon>Streptophyta</taxon>
        <taxon>Embryophyta</taxon>
        <taxon>Tracheophyta</taxon>
        <taxon>Spermatophyta</taxon>
        <taxon>Magnoliopsida</taxon>
        <taxon>eudicotyledons</taxon>
        <taxon>Gunneridae</taxon>
        <taxon>Pentapetalae</taxon>
        <taxon>rosids</taxon>
        <taxon>fabids</taxon>
        <taxon>Fabales</taxon>
        <taxon>Fabaceae</taxon>
        <taxon>Papilionoideae</taxon>
        <taxon>50 kb inversion clade</taxon>
        <taxon>genistoids sensu lato</taxon>
        <taxon>core genistoids</taxon>
        <taxon>Genisteae</taxon>
        <taxon>Lupinus</taxon>
    </lineage>
</organism>
<accession>A0A6A4R573</accession>